<dbReference type="PANTHER" id="PTHR22749:SF6">
    <property type="entry name" value="RIBOFLAVIN KINASE"/>
    <property type="match status" value="1"/>
</dbReference>
<dbReference type="GO" id="GO:0005524">
    <property type="term" value="F:ATP binding"/>
    <property type="evidence" value="ECO:0007669"/>
    <property type="project" value="UniProtKB-UniRule"/>
</dbReference>
<evidence type="ECO:0000256" key="4">
    <source>
        <dbReference type="ARBA" id="ARBA00022643"/>
    </source>
</evidence>
<comment type="similarity">
    <text evidence="14">Belongs to the ribF family.</text>
</comment>
<dbReference type="GO" id="GO:0009231">
    <property type="term" value="P:riboflavin biosynthetic process"/>
    <property type="evidence" value="ECO:0007669"/>
    <property type="project" value="InterPro"/>
</dbReference>
<dbReference type="UniPathway" id="UPA00276">
    <property type="reaction ID" value="UER00406"/>
</dbReference>
<dbReference type="EMBL" id="QZAA01000160">
    <property type="protein sequence ID" value="RQD75389.1"/>
    <property type="molecule type" value="Genomic_DNA"/>
</dbReference>
<dbReference type="NCBIfam" id="NF004162">
    <property type="entry name" value="PRK05627.1-5"/>
    <property type="match status" value="1"/>
</dbReference>
<dbReference type="EC" id="2.7.7.2" evidence="14"/>
<dbReference type="SMART" id="SM00904">
    <property type="entry name" value="Flavokinase"/>
    <property type="match status" value="1"/>
</dbReference>
<evidence type="ECO:0000256" key="1">
    <source>
        <dbReference type="ARBA" id="ARBA00004726"/>
    </source>
</evidence>
<evidence type="ECO:0000256" key="13">
    <source>
        <dbReference type="ARBA" id="ARBA00049494"/>
    </source>
</evidence>
<comment type="caution">
    <text evidence="16">The sequence shown here is derived from an EMBL/GenBank/DDBJ whole genome shotgun (WGS) entry which is preliminary data.</text>
</comment>
<keyword evidence="4 14" id="KW-0288">FMN</keyword>
<keyword evidence="11" id="KW-0511">Multifunctional enzyme</keyword>
<comment type="catalytic activity">
    <reaction evidence="13 14">
        <text>FMN + ATP + H(+) = FAD + diphosphate</text>
        <dbReference type="Rhea" id="RHEA:17237"/>
        <dbReference type="ChEBI" id="CHEBI:15378"/>
        <dbReference type="ChEBI" id="CHEBI:30616"/>
        <dbReference type="ChEBI" id="CHEBI:33019"/>
        <dbReference type="ChEBI" id="CHEBI:57692"/>
        <dbReference type="ChEBI" id="CHEBI:58210"/>
        <dbReference type="EC" id="2.7.7.2"/>
    </reaction>
</comment>
<dbReference type="AlphaFoldDB" id="A0A424YDS1"/>
<dbReference type="UniPathway" id="UPA00277">
    <property type="reaction ID" value="UER00407"/>
</dbReference>
<dbReference type="NCBIfam" id="TIGR00083">
    <property type="entry name" value="ribF"/>
    <property type="match status" value="1"/>
</dbReference>
<dbReference type="FunFam" id="3.40.50.620:FF:000021">
    <property type="entry name" value="Riboflavin biosynthesis protein"/>
    <property type="match status" value="1"/>
</dbReference>
<evidence type="ECO:0000256" key="5">
    <source>
        <dbReference type="ARBA" id="ARBA00022679"/>
    </source>
</evidence>
<evidence type="ECO:0000256" key="9">
    <source>
        <dbReference type="ARBA" id="ARBA00022827"/>
    </source>
</evidence>
<feature type="domain" description="Riboflavin kinase" evidence="15">
    <location>
        <begin position="182"/>
        <end position="306"/>
    </location>
</feature>
<keyword evidence="9 14" id="KW-0274">FAD</keyword>
<dbReference type="Proteomes" id="UP000285138">
    <property type="component" value="Unassembled WGS sequence"/>
</dbReference>
<evidence type="ECO:0000256" key="12">
    <source>
        <dbReference type="ARBA" id="ARBA00047880"/>
    </source>
</evidence>
<dbReference type="SUPFAM" id="SSF82114">
    <property type="entry name" value="Riboflavin kinase-like"/>
    <property type="match status" value="1"/>
</dbReference>
<comment type="pathway">
    <text evidence="2 14">Cofactor biosynthesis; FMN biosynthesis; FMN from riboflavin (ATP route): step 1/1.</text>
</comment>
<evidence type="ECO:0000256" key="3">
    <source>
        <dbReference type="ARBA" id="ARBA00022630"/>
    </source>
</evidence>
<accession>A0A424YDS1</accession>
<dbReference type="InterPro" id="IPR002606">
    <property type="entry name" value="Riboflavin_kinase_bac"/>
</dbReference>
<dbReference type="InterPro" id="IPR023465">
    <property type="entry name" value="Riboflavin_kinase_dom_sf"/>
</dbReference>
<evidence type="ECO:0000313" key="17">
    <source>
        <dbReference type="Proteomes" id="UP000285138"/>
    </source>
</evidence>
<evidence type="ECO:0000256" key="6">
    <source>
        <dbReference type="ARBA" id="ARBA00022695"/>
    </source>
</evidence>
<dbReference type="EC" id="2.7.1.26" evidence="14"/>
<dbReference type="GO" id="GO:0006747">
    <property type="term" value="P:FAD biosynthetic process"/>
    <property type="evidence" value="ECO:0007669"/>
    <property type="project" value="UniProtKB-UniRule"/>
</dbReference>
<dbReference type="GO" id="GO:0009398">
    <property type="term" value="P:FMN biosynthetic process"/>
    <property type="evidence" value="ECO:0007669"/>
    <property type="project" value="UniProtKB-UniRule"/>
</dbReference>
<dbReference type="NCBIfam" id="NF004160">
    <property type="entry name" value="PRK05627.1-3"/>
    <property type="match status" value="1"/>
</dbReference>
<organism evidence="16 17">
    <name type="scientific">Candidatus Syntrophonatronum acetioxidans</name>
    <dbReference type="NCBI Taxonomy" id="1795816"/>
    <lineage>
        <taxon>Bacteria</taxon>
        <taxon>Bacillati</taxon>
        <taxon>Bacillota</taxon>
        <taxon>Clostridia</taxon>
        <taxon>Eubacteriales</taxon>
        <taxon>Syntrophomonadaceae</taxon>
        <taxon>Candidatus Syntrophonatronum</taxon>
    </lineage>
</organism>
<comment type="catalytic activity">
    <reaction evidence="12 14">
        <text>riboflavin + ATP = FMN + ADP + H(+)</text>
        <dbReference type="Rhea" id="RHEA:14357"/>
        <dbReference type="ChEBI" id="CHEBI:15378"/>
        <dbReference type="ChEBI" id="CHEBI:30616"/>
        <dbReference type="ChEBI" id="CHEBI:57986"/>
        <dbReference type="ChEBI" id="CHEBI:58210"/>
        <dbReference type="ChEBI" id="CHEBI:456216"/>
        <dbReference type="EC" id="2.7.1.26"/>
    </reaction>
</comment>
<evidence type="ECO:0000256" key="8">
    <source>
        <dbReference type="ARBA" id="ARBA00022777"/>
    </source>
</evidence>
<proteinExistence type="inferred from homology"/>
<dbReference type="InterPro" id="IPR023468">
    <property type="entry name" value="Riboflavin_kinase"/>
</dbReference>
<evidence type="ECO:0000256" key="7">
    <source>
        <dbReference type="ARBA" id="ARBA00022741"/>
    </source>
</evidence>
<keyword evidence="6 14" id="KW-0548">Nucleotidyltransferase</keyword>
<dbReference type="PIRSF" id="PIRSF004491">
    <property type="entry name" value="FAD_Synth"/>
    <property type="match status" value="1"/>
</dbReference>
<dbReference type="CDD" id="cd02064">
    <property type="entry name" value="FAD_synthetase_N"/>
    <property type="match status" value="1"/>
</dbReference>
<evidence type="ECO:0000256" key="2">
    <source>
        <dbReference type="ARBA" id="ARBA00005201"/>
    </source>
</evidence>
<keyword evidence="3 14" id="KW-0285">Flavoprotein</keyword>
<keyword evidence="7 14" id="KW-0547">Nucleotide-binding</keyword>
<dbReference type="Pfam" id="PF01687">
    <property type="entry name" value="Flavokinase"/>
    <property type="match status" value="1"/>
</dbReference>
<keyword evidence="10 14" id="KW-0067">ATP-binding</keyword>
<name>A0A424YDS1_9FIRM</name>
<dbReference type="InterPro" id="IPR014729">
    <property type="entry name" value="Rossmann-like_a/b/a_fold"/>
</dbReference>
<dbReference type="GO" id="GO:0008531">
    <property type="term" value="F:riboflavin kinase activity"/>
    <property type="evidence" value="ECO:0007669"/>
    <property type="project" value="UniProtKB-UniRule"/>
</dbReference>
<dbReference type="GO" id="GO:0003919">
    <property type="term" value="F:FMN adenylyltransferase activity"/>
    <property type="evidence" value="ECO:0007669"/>
    <property type="project" value="UniProtKB-UniRule"/>
</dbReference>
<dbReference type="PANTHER" id="PTHR22749">
    <property type="entry name" value="RIBOFLAVIN KINASE/FMN ADENYLYLTRANSFERASE"/>
    <property type="match status" value="1"/>
</dbReference>
<evidence type="ECO:0000259" key="15">
    <source>
        <dbReference type="SMART" id="SM00904"/>
    </source>
</evidence>
<keyword evidence="5 14" id="KW-0808">Transferase</keyword>
<sequence length="314" mass="35590">MEVFYELENYKGEHPLILALGNFDGLHMGHRKILEYTIIKATKEKARSGVLVFDPHPLKIINPSQEIPLLTPLHFRAELINEMGIDIFLVASFNEELAKIFPEDFVKDYLVKKFKVKGVVVGFDYSFGYGGLGKVDHLKKFGQDYGFDVEVIKPYKIKGRAVSSSLIRRFITSGEVEEASLYLGYHFTLEGEVVPGEGLGKIIGFPTANLAVSENLVIPGNGVYLTITSFRGRELYSLTNIGLKPTFQGKKRTIETHILDFNDNIYKHELRIKFLQKIRNEVPFANMEELKKQISQDIKIAREIISQEQSSSSV</sequence>
<dbReference type="InterPro" id="IPR015865">
    <property type="entry name" value="Riboflavin_kinase_bac/euk"/>
</dbReference>
<dbReference type="Gene3D" id="2.40.30.30">
    <property type="entry name" value="Riboflavin kinase-like"/>
    <property type="match status" value="1"/>
</dbReference>
<evidence type="ECO:0000256" key="10">
    <source>
        <dbReference type="ARBA" id="ARBA00022840"/>
    </source>
</evidence>
<dbReference type="InterPro" id="IPR015864">
    <property type="entry name" value="FAD_synthase"/>
</dbReference>
<comment type="pathway">
    <text evidence="1 14">Cofactor biosynthesis; FAD biosynthesis; FAD from FMN: step 1/1.</text>
</comment>
<evidence type="ECO:0000256" key="11">
    <source>
        <dbReference type="ARBA" id="ARBA00023268"/>
    </source>
</evidence>
<reference evidence="16 17" key="1">
    <citation type="submission" date="2018-08" db="EMBL/GenBank/DDBJ databases">
        <title>The metabolism and importance of syntrophic acetate oxidation coupled to methane or sulfide production in haloalkaline environments.</title>
        <authorList>
            <person name="Timmers P.H.A."/>
            <person name="Vavourakis C.D."/>
            <person name="Sorokin D.Y."/>
            <person name="Sinninghe Damste J.S."/>
            <person name="Muyzer G."/>
            <person name="Stams A.J.M."/>
            <person name="Plugge C.M."/>
        </authorList>
    </citation>
    <scope>NUCLEOTIDE SEQUENCE [LARGE SCALE GENOMIC DNA]</scope>
    <source>
        <strain evidence="16">MSAO_Bac1</strain>
    </source>
</reference>
<evidence type="ECO:0000313" key="16">
    <source>
        <dbReference type="EMBL" id="RQD75389.1"/>
    </source>
</evidence>
<gene>
    <name evidence="16" type="ORF">D5R97_05925</name>
</gene>
<dbReference type="SUPFAM" id="SSF52374">
    <property type="entry name" value="Nucleotidylyl transferase"/>
    <property type="match status" value="1"/>
</dbReference>
<evidence type="ECO:0000256" key="14">
    <source>
        <dbReference type="PIRNR" id="PIRNR004491"/>
    </source>
</evidence>
<protein>
    <recommendedName>
        <fullName evidence="14">Riboflavin biosynthesis protein</fullName>
    </recommendedName>
    <domain>
        <recommendedName>
            <fullName evidence="14">Riboflavin kinase</fullName>
            <ecNumber evidence="14">2.7.1.26</ecNumber>
        </recommendedName>
        <alternativeName>
            <fullName evidence="14">Flavokinase</fullName>
        </alternativeName>
    </domain>
    <domain>
        <recommendedName>
            <fullName evidence="14">FMN adenylyltransferase</fullName>
            <ecNumber evidence="14">2.7.7.2</ecNumber>
        </recommendedName>
        <alternativeName>
            <fullName evidence="14">FAD pyrophosphorylase</fullName>
        </alternativeName>
        <alternativeName>
            <fullName evidence="14">FAD synthase</fullName>
        </alternativeName>
    </domain>
</protein>
<dbReference type="Pfam" id="PF06574">
    <property type="entry name" value="FAD_syn"/>
    <property type="match status" value="1"/>
</dbReference>
<dbReference type="Gene3D" id="3.40.50.620">
    <property type="entry name" value="HUPs"/>
    <property type="match status" value="1"/>
</dbReference>
<keyword evidence="8 14" id="KW-0418">Kinase</keyword>